<dbReference type="AlphaFoldDB" id="A0AA38LHP5"/>
<dbReference type="Proteomes" id="UP000824469">
    <property type="component" value="Unassembled WGS sequence"/>
</dbReference>
<evidence type="ECO:0000313" key="2">
    <source>
        <dbReference type="Proteomes" id="UP000824469"/>
    </source>
</evidence>
<organism evidence="1 2">
    <name type="scientific">Taxus chinensis</name>
    <name type="common">Chinese yew</name>
    <name type="synonym">Taxus wallichiana var. chinensis</name>
    <dbReference type="NCBI Taxonomy" id="29808"/>
    <lineage>
        <taxon>Eukaryota</taxon>
        <taxon>Viridiplantae</taxon>
        <taxon>Streptophyta</taxon>
        <taxon>Embryophyta</taxon>
        <taxon>Tracheophyta</taxon>
        <taxon>Spermatophyta</taxon>
        <taxon>Pinopsida</taxon>
        <taxon>Pinidae</taxon>
        <taxon>Conifers II</taxon>
        <taxon>Cupressales</taxon>
        <taxon>Taxaceae</taxon>
        <taxon>Taxus</taxon>
    </lineage>
</organism>
<dbReference type="EMBL" id="JAHRHJ020000002">
    <property type="protein sequence ID" value="KAH9324051.1"/>
    <property type="molecule type" value="Genomic_DNA"/>
</dbReference>
<gene>
    <name evidence="1" type="ORF">KI387_004229</name>
</gene>
<protein>
    <submittedName>
        <fullName evidence="1">Uncharacterized protein</fullName>
    </submittedName>
</protein>
<proteinExistence type="predicted"/>
<reference evidence="1 2" key="1">
    <citation type="journal article" date="2021" name="Nat. Plants">
        <title>The Taxus genome provides insights into paclitaxel biosynthesis.</title>
        <authorList>
            <person name="Xiong X."/>
            <person name="Gou J."/>
            <person name="Liao Q."/>
            <person name="Li Y."/>
            <person name="Zhou Q."/>
            <person name="Bi G."/>
            <person name="Li C."/>
            <person name="Du R."/>
            <person name="Wang X."/>
            <person name="Sun T."/>
            <person name="Guo L."/>
            <person name="Liang H."/>
            <person name="Lu P."/>
            <person name="Wu Y."/>
            <person name="Zhang Z."/>
            <person name="Ro D.K."/>
            <person name="Shang Y."/>
            <person name="Huang S."/>
            <person name="Yan J."/>
        </authorList>
    </citation>
    <scope>NUCLEOTIDE SEQUENCE [LARGE SCALE GENOMIC DNA]</scope>
    <source>
        <strain evidence="1">Ta-2019</strain>
    </source>
</reference>
<keyword evidence="2" id="KW-1185">Reference proteome</keyword>
<accession>A0AA38LHP5</accession>
<evidence type="ECO:0000313" key="1">
    <source>
        <dbReference type="EMBL" id="KAH9324051.1"/>
    </source>
</evidence>
<comment type="caution">
    <text evidence="1">The sequence shown here is derived from an EMBL/GenBank/DDBJ whole genome shotgun (WGS) entry which is preliminary data.</text>
</comment>
<sequence length="65" mass="7358">IEGHGRFYTWGADILGTTYHDLYRVVRLQGKSLSHLTLVMSWVYEHIIPYGRGVEVEDPGAVRAA</sequence>
<name>A0AA38LHP5_TAXCH</name>
<feature type="non-terminal residue" evidence="1">
    <location>
        <position position="65"/>
    </location>
</feature>
<feature type="non-terminal residue" evidence="1">
    <location>
        <position position="1"/>
    </location>
</feature>